<feature type="compositionally biased region" description="Basic and acidic residues" evidence="1">
    <location>
        <begin position="544"/>
        <end position="627"/>
    </location>
</feature>
<feature type="region of interest" description="Disordered" evidence="1">
    <location>
        <begin position="440"/>
        <end position="477"/>
    </location>
</feature>
<feature type="compositionally biased region" description="Low complexity" evidence="1">
    <location>
        <begin position="845"/>
        <end position="854"/>
    </location>
</feature>
<feature type="compositionally biased region" description="Low complexity" evidence="1">
    <location>
        <begin position="680"/>
        <end position="695"/>
    </location>
</feature>
<dbReference type="Proteomes" id="UP000440578">
    <property type="component" value="Unassembled WGS sequence"/>
</dbReference>
<comment type="caution">
    <text evidence="3">The sequence shown here is derived from an EMBL/GenBank/DDBJ whole genome shotgun (WGS) entry which is preliminary data.</text>
</comment>
<accession>A0A6A4WR09</accession>
<proteinExistence type="predicted"/>
<organism evidence="3 4">
    <name type="scientific">Amphibalanus amphitrite</name>
    <name type="common">Striped barnacle</name>
    <name type="synonym">Balanus amphitrite</name>
    <dbReference type="NCBI Taxonomy" id="1232801"/>
    <lineage>
        <taxon>Eukaryota</taxon>
        <taxon>Metazoa</taxon>
        <taxon>Ecdysozoa</taxon>
        <taxon>Arthropoda</taxon>
        <taxon>Crustacea</taxon>
        <taxon>Multicrustacea</taxon>
        <taxon>Cirripedia</taxon>
        <taxon>Thoracica</taxon>
        <taxon>Thoracicalcarea</taxon>
        <taxon>Balanomorpha</taxon>
        <taxon>Balanoidea</taxon>
        <taxon>Balanidae</taxon>
        <taxon>Amphibalaninae</taxon>
        <taxon>Amphibalanus</taxon>
    </lineage>
</organism>
<dbReference type="GO" id="GO:0003729">
    <property type="term" value="F:mRNA binding"/>
    <property type="evidence" value="ECO:0007669"/>
    <property type="project" value="InterPro"/>
</dbReference>
<dbReference type="OrthoDB" id="343582at2759"/>
<evidence type="ECO:0000256" key="1">
    <source>
        <dbReference type="SAM" id="MobiDB-lite"/>
    </source>
</evidence>
<name>A0A6A4WR09_AMPAM</name>
<feature type="region of interest" description="Disordered" evidence="1">
    <location>
        <begin position="534"/>
        <end position="928"/>
    </location>
</feature>
<dbReference type="InterPro" id="IPR045154">
    <property type="entry name" value="PCF11-like"/>
</dbReference>
<gene>
    <name evidence="3" type="primary">PCF11_2</name>
    <name evidence="3" type="ORF">FJT64_022312</name>
</gene>
<reference evidence="3 4" key="1">
    <citation type="submission" date="2019-07" db="EMBL/GenBank/DDBJ databases">
        <title>Draft genome assembly of a fouling barnacle, Amphibalanus amphitrite (Darwin, 1854): The first reference genome for Thecostraca.</title>
        <authorList>
            <person name="Kim W."/>
        </authorList>
    </citation>
    <scope>NUCLEOTIDE SEQUENCE [LARGE SCALE GENOMIC DNA]</scope>
    <source>
        <strain evidence="3">SNU_AA5</strain>
        <tissue evidence="3">Soma without cirri and trophi</tissue>
    </source>
</reference>
<feature type="region of interest" description="Disordered" evidence="1">
    <location>
        <begin position="34"/>
        <end position="54"/>
    </location>
</feature>
<evidence type="ECO:0000313" key="3">
    <source>
        <dbReference type="EMBL" id="KAF0306170.1"/>
    </source>
</evidence>
<dbReference type="GO" id="GO:0005737">
    <property type="term" value="C:cytoplasm"/>
    <property type="evidence" value="ECO:0007669"/>
    <property type="project" value="TreeGrafter"/>
</dbReference>
<feature type="compositionally biased region" description="Low complexity" evidence="1">
    <location>
        <begin position="772"/>
        <end position="793"/>
    </location>
</feature>
<feature type="region of interest" description="Disordered" evidence="1">
    <location>
        <begin position="231"/>
        <end position="282"/>
    </location>
</feature>
<keyword evidence="4" id="KW-1185">Reference proteome</keyword>
<feature type="compositionally biased region" description="Low complexity" evidence="1">
    <location>
        <begin position="867"/>
        <end position="877"/>
    </location>
</feature>
<feature type="region of interest" description="Disordered" evidence="1">
    <location>
        <begin position="951"/>
        <end position="974"/>
    </location>
</feature>
<dbReference type="AlphaFoldDB" id="A0A6A4WR09"/>
<dbReference type="Pfam" id="PF21936">
    <property type="entry name" value="Pcf11_C"/>
    <property type="match status" value="1"/>
</dbReference>
<dbReference type="InterPro" id="IPR054127">
    <property type="entry name" value="Pcf11_C"/>
</dbReference>
<evidence type="ECO:0000259" key="2">
    <source>
        <dbReference type="Pfam" id="PF21936"/>
    </source>
</evidence>
<dbReference type="EMBL" id="VIIS01000686">
    <property type="protein sequence ID" value="KAF0306170.1"/>
    <property type="molecule type" value="Genomic_DNA"/>
</dbReference>
<dbReference type="PANTHER" id="PTHR15921:SF3">
    <property type="entry name" value="PRE-MRNA CLEAVAGE COMPLEX 2 PROTEIN PCF11"/>
    <property type="match status" value="1"/>
</dbReference>
<feature type="compositionally biased region" description="Basic and acidic residues" evidence="1">
    <location>
        <begin position="798"/>
        <end position="811"/>
    </location>
</feature>
<dbReference type="GO" id="GO:0005849">
    <property type="term" value="C:mRNA cleavage factor complex"/>
    <property type="evidence" value="ECO:0007669"/>
    <property type="project" value="TreeGrafter"/>
</dbReference>
<sequence>MLSISGSVLSTLRCRRLPARFPVSAIAFLTHPSHSPQFEPTSEPDLPEASADDLAQVERSRADSTSTFINEEAREIRWYGENCVCLLDWDDPRMLFFKPGARHISLDGQQFLCRFNEGYTDISVDGVRHRVRLGYPTKEVFLDGHGYQVFFGGDPIQVIVDGRQRALSVEGPAPGVAIGRRRTDFCAGKIKMIIDGNETVPIYLDCKPQRFDVAGKPHVLRFRDGFLRMELNGDRHTRGPPPRGPHGRGRPPLGPPGPPGPGGPPVWEEPPDDLPRNPAPSLDVISNMMPTTVTKPPTGPSYHSTENPGVALAPGAGGMDINELLKKLATSGLIGAAQLPAGGKPNANRREEEIKNIKEISWKSDSLKVRQPGIINLLYSGIQCASCGSRFLPEQTVQYSNHLDWHFRQNRREKEGARRAQSRRWYYDQASWMQYEEVEDADDRVDPAFDQPDPLEGAEEEDPESLCSAPVGPTEADNKCQVCGEQLRRFFHEESEEWHLRDCIRVEGKAYHPGCFEDHKTTLLLQSVMSHDSTDASAAGDVSMEEHEFKPTPDDDEEDRKLSQEDRKLSQEDRKLSQEDRKLSQEDRTLSQEDRKPSEEDLKPSEEELQASKEEYQAAEEDRKPSAEELASVEGVMSGAGDAKPTADDLSLGEPQPDAEEEPAPTETELPSGDVEMESAEGPAAESSEAPPAAEAPEDGEPAGSGLTQTPVDGEAESGPVPAADVNAAAEDVGERAPDVNVTSTDVDVTEGSPRPEQDAAESEPAPEEAAGDSAAAEAGPAEPEPSQESVPEVGEDESYRVEEIGRRPAEPDSQLSQPPPVKEEPLTETWSDASLPPSDDEDSVTVTVAPPAAGVIKPERPVSGSPLLPAPATAAAEPPPTAAPAVEPPVKRDPSISPPPAVPAVTVAPHRSPSPAAVRPPLDEPQQLMDGHIAVPEARRPLGGRIRLNLAGAAPAPEPEEPRFSERPAPASVKPALVGRQLTELPLKHSGDEESGLCAIM</sequence>
<dbReference type="GO" id="GO:0000993">
    <property type="term" value="F:RNA polymerase II complex binding"/>
    <property type="evidence" value="ECO:0007669"/>
    <property type="project" value="InterPro"/>
</dbReference>
<dbReference type="GO" id="GO:0031124">
    <property type="term" value="P:mRNA 3'-end processing"/>
    <property type="evidence" value="ECO:0007669"/>
    <property type="project" value="InterPro"/>
</dbReference>
<dbReference type="GO" id="GO:0006369">
    <property type="term" value="P:termination of RNA polymerase II transcription"/>
    <property type="evidence" value="ECO:0007669"/>
    <property type="project" value="InterPro"/>
</dbReference>
<dbReference type="PANTHER" id="PTHR15921">
    <property type="entry name" value="PRE-MRNA CLEAVAGE COMPLEX II"/>
    <property type="match status" value="1"/>
</dbReference>
<protein>
    <submittedName>
        <fullName evidence="3">Pre-mRNA cleavage complex 2 protein Pcf11</fullName>
    </submittedName>
</protein>
<feature type="compositionally biased region" description="Acidic residues" evidence="1">
    <location>
        <begin position="759"/>
        <end position="771"/>
    </location>
</feature>
<evidence type="ECO:0000313" key="4">
    <source>
        <dbReference type="Proteomes" id="UP000440578"/>
    </source>
</evidence>
<feature type="compositionally biased region" description="Pro residues" evidence="1">
    <location>
        <begin position="252"/>
        <end position="268"/>
    </location>
</feature>
<feature type="domain" description="Pcf11 C-terminal" evidence="2">
    <location>
        <begin position="475"/>
        <end position="517"/>
    </location>
</feature>